<feature type="transmembrane region" description="Helical" evidence="2">
    <location>
        <begin position="74"/>
        <end position="98"/>
    </location>
</feature>
<feature type="region of interest" description="Disordered" evidence="1">
    <location>
        <begin position="287"/>
        <end position="308"/>
    </location>
</feature>
<dbReference type="Proteomes" id="UP000019486">
    <property type="component" value="Unassembled WGS sequence"/>
</dbReference>
<dbReference type="PANTHER" id="PTHR14969:SF13">
    <property type="entry name" value="AT30094P"/>
    <property type="match status" value="1"/>
</dbReference>
<keyword evidence="2" id="KW-0812">Transmembrane</keyword>
<evidence type="ECO:0000313" key="4">
    <source>
        <dbReference type="EMBL" id="EWY37710.1"/>
    </source>
</evidence>
<reference evidence="4 5" key="1">
    <citation type="submission" date="2013-08" db="EMBL/GenBank/DDBJ databases">
        <title>The genome sequence of Skermanella stibiiresistens.</title>
        <authorList>
            <person name="Zhu W."/>
            <person name="Wang G."/>
        </authorList>
    </citation>
    <scope>NUCLEOTIDE SEQUENCE [LARGE SCALE GENOMIC DNA]</scope>
    <source>
        <strain evidence="4 5">SB22</strain>
    </source>
</reference>
<dbReference type="InterPro" id="IPR000326">
    <property type="entry name" value="PAP2/HPO"/>
</dbReference>
<feature type="transmembrane region" description="Helical" evidence="2">
    <location>
        <begin position="203"/>
        <end position="222"/>
    </location>
</feature>
<evidence type="ECO:0000256" key="1">
    <source>
        <dbReference type="SAM" id="MobiDB-lite"/>
    </source>
</evidence>
<dbReference type="PANTHER" id="PTHR14969">
    <property type="entry name" value="SPHINGOSINE-1-PHOSPHATE PHOSPHOHYDROLASE"/>
    <property type="match status" value="1"/>
</dbReference>
<keyword evidence="2" id="KW-0472">Membrane</keyword>
<feature type="transmembrane region" description="Helical" evidence="2">
    <location>
        <begin position="234"/>
        <end position="254"/>
    </location>
</feature>
<feature type="transmembrane region" description="Helical" evidence="2">
    <location>
        <begin position="129"/>
        <end position="154"/>
    </location>
</feature>
<comment type="caution">
    <text evidence="4">The sequence shown here is derived from an EMBL/GenBank/DDBJ whole genome shotgun (WGS) entry which is preliminary data.</text>
</comment>
<keyword evidence="5" id="KW-1185">Reference proteome</keyword>
<gene>
    <name evidence="4" type="ORF">N825_16795</name>
</gene>
<dbReference type="STRING" id="1385369.N825_16795"/>
<protein>
    <recommendedName>
        <fullName evidence="3">Phosphatidic acid phosphatase type 2/haloperoxidase domain-containing protein</fullName>
    </recommendedName>
</protein>
<evidence type="ECO:0000256" key="2">
    <source>
        <dbReference type="SAM" id="Phobius"/>
    </source>
</evidence>
<proteinExistence type="predicted"/>
<evidence type="ECO:0000259" key="3">
    <source>
        <dbReference type="SMART" id="SM00014"/>
    </source>
</evidence>
<feature type="transmembrane region" description="Helical" evidence="2">
    <location>
        <begin position="6"/>
        <end position="32"/>
    </location>
</feature>
<dbReference type="RefSeq" id="WP_051513131.1">
    <property type="nucleotide sequence ID" value="NZ_AVFL01000024.1"/>
</dbReference>
<dbReference type="Gene3D" id="1.20.144.10">
    <property type="entry name" value="Phosphatidic acid phosphatase type 2/haloperoxidase"/>
    <property type="match status" value="1"/>
</dbReference>
<organism evidence="4 5">
    <name type="scientific">Skermanella stibiiresistens SB22</name>
    <dbReference type="NCBI Taxonomy" id="1385369"/>
    <lineage>
        <taxon>Bacteria</taxon>
        <taxon>Pseudomonadati</taxon>
        <taxon>Pseudomonadota</taxon>
        <taxon>Alphaproteobacteria</taxon>
        <taxon>Rhodospirillales</taxon>
        <taxon>Azospirillaceae</taxon>
        <taxon>Skermanella</taxon>
    </lineage>
</organism>
<dbReference type="Pfam" id="PF01569">
    <property type="entry name" value="PAP2"/>
    <property type="match status" value="1"/>
</dbReference>
<evidence type="ECO:0000313" key="5">
    <source>
        <dbReference type="Proteomes" id="UP000019486"/>
    </source>
</evidence>
<feature type="domain" description="Phosphatidic acid phosphatase type 2/haloperoxidase" evidence="3">
    <location>
        <begin position="162"/>
        <end position="275"/>
    </location>
</feature>
<name>W9GUZ3_9PROT</name>
<sequence length="308" mass="34220">MNLLLAIAILIAALAVLHWLARGLVALIGMAARRLHGPVRVSRHWVRDRPVVALLDSRFPRASRFVKARLDSKVFTGLPLTLMVIFAIYLVALFGGLVRELHEAEGLVALDNAVDRWFDAHRVQPFIDAMIWLTLWGEGPTTTIVGLVASLLWWSGKRGHLVLPFWICVLGAQLTTWSAKYIIARDRPANWDLIEAHSPAFPSGHATAAISVYGFIAYSVWRTIQTQPRARFEVLFWGAMAIMLIGFSRIYLSVHFLSDVASGYLVGGFWLAVAVVVTEWHTSRQAARSKPGLGDRQEPEPGDLTPSV</sequence>
<dbReference type="AlphaFoldDB" id="W9GUZ3"/>
<dbReference type="EMBL" id="AVFL01000024">
    <property type="protein sequence ID" value="EWY37710.1"/>
    <property type="molecule type" value="Genomic_DNA"/>
</dbReference>
<dbReference type="SUPFAM" id="SSF48317">
    <property type="entry name" value="Acid phosphatase/Vanadium-dependent haloperoxidase"/>
    <property type="match status" value="1"/>
</dbReference>
<feature type="transmembrane region" description="Helical" evidence="2">
    <location>
        <begin position="260"/>
        <end position="280"/>
    </location>
</feature>
<dbReference type="InterPro" id="IPR036938">
    <property type="entry name" value="PAP2/HPO_sf"/>
</dbReference>
<feature type="transmembrane region" description="Helical" evidence="2">
    <location>
        <begin position="161"/>
        <end position="183"/>
    </location>
</feature>
<keyword evidence="2" id="KW-1133">Transmembrane helix</keyword>
<dbReference type="CDD" id="cd03392">
    <property type="entry name" value="PAP2_like_2"/>
    <property type="match status" value="1"/>
</dbReference>
<dbReference type="SMART" id="SM00014">
    <property type="entry name" value="acidPPc"/>
    <property type="match status" value="1"/>
</dbReference>
<accession>W9GUZ3</accession>
<dbReference type="OrthoDB" id="9801622at2"/>